<keyword evidence="2" id="KW-0378">Hydrolase</keyword>
<dbReference type="InterPro" id="IPR022742">
    <property type="entry name" value="Hydrolase_4"/>
</dbReference>
<sequence>MSRTYEAKVHREKVTLSGSLVLSTPNHKSIAVLMLHGSGPLDRNANMEGQNLHIFNVIADALERVGINSYRYDKRGCGDSSGDYNTASFSDLIDDACAAVDMLASVPCIEGIVLLGHSEGTIIAPVVAHLKPKVIGLVLLCPTIQPVEDTLMRQADNMAERVATTPGIRGAMARFSACIRGGIPRRQRKLIDRIKASESDTFTAMGQHIPSKMLRELFAHDPKSWIAKVQVPVLAIAGANDIQCLPSDAKSIENMAQGPVETHCLRGLTHILRADDAPASFDRYDELMTKELDPRISQLCIKWILLHYFHRRPRKVSPS</sequence>
<protein>
    <submittedName>
        <fullName evidence="2">Alpha/beta fold hydrolase</fullName>
    </submittedName>
</protein>
<dbReference type="RefSeq" id="WP_133341869.1">
    <property type="nucleotide sequence ID" value="NZ_SMZO01000008.1"/>
</dbReference>
<gene>
    <name evidence="2" type="ORF">E2L05_05370</name>
</gene>
<reference evidence="2 3" key="1">
    <citation type="submission" date="2019-03" db="EMBL/GenBank/DDBJ databases">
        <title>Rhodobacteraceae bacterium SM1902, a new member of the family Rhodobacteraceae isolated from Yantai.</title>
        <authorList>
            <person name="Sun Y."/>
        </authorList>
    </citation>
    <scope>NUCLEOTIDE SEQUENCE [LARGE SCALE GENOMIC DNA]</scope>
    <source>
        <strain evidence="2 3">SM1902</strain>
    </source>
</reference>
<feature type="domain" description="Serine aminopeptidase S33" evidence="1">
    <location>
        <begin position="55"/>
        <end position="272"/>
    </location>
</feature>
<organism evidence="2 3">
    <name type="scientific">Meridianimarinicoccus aquatilis</name>
    <dbReference type="NCBI Taxonomy" id="2552766"/>
    <lineage>
        <taxon>Bacteria</taxon>
        <taxon>Pseudomonadati</taxon>
        <taxon>Pseudomonadota</taxon>
        <taxon>Alphaproteobacteria</taxon>
        <taxon>Rhodobacterales</taxon>
        <taxon>Paracoccaceae</taxon>
        <taxon>Meridianimarinicoccus</taxon>
    </lineage>
</organism>
<evidence type="ECO:0000259" key="1">
    <source>
        <dbReference type="Pfam" id="PF12146"/>
    </source>
</evidence>
<dbReference type="OrthoDB" id="9809549at2"/>
<evidence type="ECO:0000313" key="2">
    <source>
        <dbReference type="EMBL" id="TDL90528.1"/>
    </source>
</evidence>
<dbReference type="AlphaFoldDB" id="A0A4R6B4Q1"/>
<dbReference type="PANTHER" id="PTHR43265:SF1">
    <property type="entry name" value="ESTERASE ESTD"/>
    <property type="match status" value="1"/>
</dbReference>
<proteinExistence type="predicted"/>
<dbReference type="Pfam" id="PF12146">
    <property type="entry name" value="Hydrolase_4"/>
    <property type="match status" value="1"/>
</dbReference>
<name>A0A4R6B4Q1_9RHOB</name>
<dbReference type="Proteomes" id="UP000294562">
    <property type="component" value="Unassembled WGS sequence"/>
</dbReference>
<comment type="caution">
    <text evidence="2">The sequence shown here is derived from an EMBL/GenBank/DDBJ whole genome shotgun (WGS) entry which is preliminary data.</text>
</comment>
<dbReference type="PANTHER" id="PTHR43265">
    <property type="entry name" value="ESTERASE ESTD"/>
    <property type="match status" value="1"/>
</dbReference>
<dbReference type="EMBL" id="SMZO01000008">
    <property type="protein sequence ID" value="TDL90528.1"/>
    <property type="molecule type" value="Genomic_DNA"/>
</dbReference>
<keyword evidence="3" id="KW-1185">Reference proteome</keyword>
<dbReference type="Gene3D" id="3.40.50.1820">
    <property type="entry name" value="alpha/beta hydrolase"/>
    <property type="match status" value="1"/>
</dbReference>
<evidence type="ECO:0000313" key="3">
    <source>
        <dbReference type="Proteomes" id="UP000294562"/>
    </source>
</evidence>
<dbReference type="InterPro" id="IPR053145">
    <property type="entry name" value="AB_hydrolase_Est10"/>
</dbReference>
<dbReference type="GO" id="GO:0052689">
    <property type="term" value="F:carboxylic ester hydrolase activity"/>
    <property type="evidence" value="ECO:0007669"/>
    <property type="project" value="TreeGrafter"/>
</dbReference>
<dbReference type="SUPFAM" id="SSF53474">
    <property type="entry name" value="alpha/beta-Hydrolases"/>
    <property type="match status" value="1"/>
</dbReference>
<accession>A0A4R6B4Q1</accession>
<dbReference type="InterPro" id="IPR029058">
    <property type="entry name" value="AB_hydrolase_fold"/>
</dbReference>